<dbReference type="EMBL" id="CP116346">
    <property type="protein sequence ID" value="WIT11542.1"/>
    <property type="molecule type" value="Genomic_DNA"/>
</dbReference>
<dbReference type="GO" id="GO:0006749">
    <property type="term" value="P:glutathione metabolic process"/>
    <property type="evidence" value="ECO:0007669"/>
    <property type="project" value="TreeGrafter"/>
</dbReference>
<dbReference type="PROSITE" id="PS50404">
    <property type="entry name" value="GST_NTER"/>
    <property type="match status" value="1"/>
</dbReference>
<dbReference type="InterPro" id="IPR036249">
    <property type="entry name" value="Thioredoxin-like_sf"/>
</dbReference>
<accession>A0AA95SML4</accession>
<dbReference type="Proteomes" id="UP001177769">
    <property type="component" value="Chromosome"/>
</dbReference>
<dbReference type="SUPFAM" id="SSF52833">
    <property type="entry name" value="Thioredoxin-like"/>
    <property type="match status" value="1"/>
</dbReference>
<keyword evidence="4" id="KW-1185">Reference proteome</keyword>
<dbReference type="InterPro" id="IPR040079">
    <property type="entry name" value="Glutathione_S-Trfase"/>
</dbReference>
<protein>
    <submittedName>
        <fullName evidence="3">Glutathione S-transferase family protein</fullName>
    </submittedName>
</protein>
<evidence type="ECO:0000259" key="2">
    <source>
        <dbReference type="PROSITE" id="PS50405"/>
    </source>
</evidence>
<dbReference type="SUPFAM" id="SSF47616">
    <property type="entry name" value="GST C-terminal domain-like"/>
    <property type="match status" value="1"/>
</dbReference>
<dbReference type="InterPro" id="IPR010987">
    <property type="entry name" value="Glutathione-S-Trfase_C-like"/>
</dbReference>
<proteinExistence type="predicted"/>
<dbReference type="PANTHER" id="PTHR11571">
    <property type="entry name" value="GLUTATHIONE S-TRANSFERASE"/>
    <property type="match status" value="1"/>
</dbReference>
<dbReference type="PANTHER" id="PTHR11571:SF252">
    <property type="entry name" value="GLUTATHIONE S-TRANSFERASE"/>
    <property type="match status" value="1"/>
</dbReference>
<organism evidence="3 4">
    <name type="scientific">Paucibacter sediminis</name>
    <dbReference type="NCBI Taxonomy" id="3019553"/>
    <lineage>
        <taxon>Bacteria</taxon>
        <taxon>Pseudomonadati</taxon>
        <taxon>Pseudomonadota</taxon>
        <taxon>Betaproteobacteria</taxon>
        <taxon>Burkholderiales</taxon>
        <taxon>Sphaerotilaceae</taxon>
        <taxon>Roseateles</taxon>
    </lineage>
</organism>
<feature type="domain" description="GST N-terminal" evidence="1">
    <location>
        <begin position="5"/>
        <end position="84"/>
    </location>
</feature>
<dbReference type="GO" id="GO:0004364">
    <property type="term" value="F:glutathione transferase activity"/>
    <property type="evidence" value="ECO:0007669"/>
    <property type="project" value="TreeGrafter"/>
</dbReference>
<dbReference type="Pfam" id="PF14497">
    <property type="entry name" value="GST_C_3"/>
    <property type="match status" value="1"/>
</dbReference>
<dbReference type="Gene3D" id="1.20.1050.10">
    <property type="match status" value="1"/>
</dbReference>
<dbReference type="SFLD" id="SFLDS00019">
    <property type="entry name" value="Glutathione_Transferase_(cytos"/>
    <property type="match status" value="1"/>
</dbReference>
<dbReference type="Gene3D" id="3.40.30.10">
    <property type="entry name" value="Glutaredoxin"/>
    <property type="match status" value="1"/>
</dbReference>
<evidence type="ECO:0000313" key="3">
    <source>
        <dbReference type="EMBL" id="WIT11542.1"/>
    </source>
</evidence>
<reference evidence="3" key="1">
    <citation type="submission" date="2023-01" db="EMBL/GenBank/DDBJ databases">
        <title>Whole genome sequence of Paucibacter sp. S2-9 isolated from pond sediment.</title>
        <authorList>
            <person name="Jung J.Y."/>
        </authorList>
    </citation>
    <scope>NUCLEOTIDE SEQUENCE</scope>
    <source>
        <strain evidence="3">S2-9</strain>
    </source>
</reference>
<dbReference type="InterPro" id="IPR036282">
    <property type="entry name" value="Glutathione-S-Trfase_C_sf"/>
</dbReference>
<dbReference type="InterPro" id="IPR004045">
    <property type="entry name" value="Glutathione_S-Trfase_N"/>
</dbReference>
<evidence type="ECO:0000313" key="4">
    <source>
        <dbReference type="Proteomes" id="UP001177769"/>
    </source>
</evidence>
<dbReference type="InterPro" id="IPR050213">
    <property type="entry name" value="GST_superfamily"/>
</dbReference>
<dbReference type="AlphaFoldDB" id="A0AA95SML4"/>
<dbReference type="CDD" id="cd03039">
    <property type="entry name" value="GST_N_Sigma_like"/>
    <property type="match status" value="1"/>
</dbReference>
<sequence length="206" mass="22707">MNTPAKPKLTYFDAPVSRGEECRLALHLAGVDFEDVRIKGADWPALKPSTPYGSMPFLELPGHAPLAHTNPILVLIGRRHGLHPADDFEAARHEGMMQHVEDLRAVVGPTIRMDADEKKRVREQLAASYLPAWAAAAEKNIVGGKPFFGGDKLQVVDLKLHMAVRWFIGGAVDHIPATIFDAYPKLMAIYTAVREHAGVKAWYARG</sequence>
<evidence type="ECO:0000259" key="1">
    <source>
        <dbReference type="PROSITE" id="PS50404"/>
    </source>
</evidence>
<dbReference type="PROSITE" id="PS50405">
    <property type="entry name" value="GST_CTER"/>
    <property type="match status" value="1"/>
</dbReference>
<dbReference type="RefSeq" id="WP_285232623.1">
    <property type="nucleotide sequence ID" value="NZ_CP116346.1"/>
</dbReference>
<dbReference type="InterPro" id="IPR004046">
    <property type="entry name" value="GST_C"/>
</dbReference>
<dbReference type="Pfam" id="PF13417">
    <property type="entry name" value="GST_N_3"/>
    <property type="match status" value="1"/>
</dbReference>
<feature type="domain" description="GST C-terminal" evidence="2">
    <location>
        <begin position="86"/>
        <end position="206"/>
    </location>
</feature>
<gene>
    <name evidence="3" type="ORF">PFX98_22050</name>
</gene>
<name>A0AA95SML4_9BURK</name>
<dbReference type="KEGG" id="pais:PFX98_22050"/>